<evidence type="ECO:0000256" key="3">
    <source>
        <dbReference type="ARBA" id="ARBA00010514"/>
    </source>
</evidence>
<comment type="pathway">
    <text evidence="2 10">Energy metabolism; oxidative phosphorylation.</text>
</comment>
<evidence type="ECO:0000256" key="1">
    <source>
        <dbReference type="ARBA" id="ARBA00004434"/>
    </source>
</evidence>
<feature type="non-terminal residue" evidence="11">
    <location>
        <position position="79"/>
    </location>
</feature>
<evidence type="ECO:0000256" key="5">
    <source>
        <dbReference type="ARBA" id="ARBA00022792"/>
    </source>
</evidence>
<evidence type="ECO:0000256" key="8">
    <source>
        <dbReference type="ARBA" id="ARBA00023128"/>
    </source>
</evidence>
<dbReference type="PANTHER" id="PTHR13313">
    <property type="entry name" value="CYTOCHROME C OXIDASE SUBUNIT VIIC"/>
    <property type="match status" value="1"/>
</dbReference>
<evidence type="ECO:0000256" key="4">
    <source>
        <dbReference type="ARBA" id="ARBA00022692"/>
    </source>
</evidence>
<keyword evidence="12" id="KW-1185">Reference proteome</keyword>
<dbReference type="Pfam" id="PF02935">
    <property type="entry name" value="COX7C"/>
    <property type="match status" value="1"/>
</dbReference>
<dbReference type="PANTHER" id="PTHR13313:SF0">
    <property type="entry name" value="CYTOCHROME C OXIDASE SUBUNIT 7C, MITOCHONDRIAL"/>
    <property type="match status" value="1"/>
</dbReference>
<protein>
    <recommendedName>
        <fullName evidence="10">Cytochrome c oxidase subunit 8, mitochondrial</fullName>
    </recommendedName>
    <alternativeName>
        <fullName evidence="10">Cytochrome c oxidase polypeptide VIII</fullName>
    </alternativeName>
</protein>
<dbReference type="GO" id="GO:0006123">
    <property type="term" value="P:mitochondrial electron transport, cytochrome c to oxygen"/>
    <property type="evidence" value="ECO:0007669"/>
    <property type="project" value="UniProtKB-UniRule"/>
</dbReference>
<dbReference type="Proteomes" id="UP001153365">
    <property type="component" value="Unassembled WGS sequence"/>
</dbReference>
<feature type="transmembrane region" description="Helical" evidence="10">
    <location>
        <begin position="50"/>
        <end position="69"/>
    </location>
</feature>
<evidence type="ECO:0000256" key="10">
    <source>
        <dbReference type="RuleBase" id="RU368123"/>
    </source>
</evidence>
<comment type="function">
    <text evidence="10">Component of the cytochrome c oxidase, the last enzyme in the mitochondrial electron transport chain which drives oxidative phosphorylation. The respiratory chain contains 3 multisubunit complexes succinate dehydrogenase (complex II, CII), ubiquinol-cytochrome c oxidoreductase (cytochrome b-c1 complex, complex III, CIII) and cytochrome c oxidase (complex IV, CIV), that cooperate to transfer electrons derived from NADH and succinate to molecular oxygen, creating an electrochemical gradient over the inner membrane that drives transmembrane transport and the ATP synthase. Cytochrome c oxidase is the component of the respiratory chain that catalyzes the reduction of oxygen to water. Electrons originating from reduced cytochrome c in the intermembrane space (IMS) are transferred via the dinuclear copper A center (CU(A)) of subunit 2 and heme A of subunit 1 to the active site in subunit 1, a binuclear center (BNC) formed by heme A3 and copper B (CU(B)). The BNC reduces molecular oxygen to 2 water molecules using 4 electrons from cytochrome c in the IMS and 4 protons from the mitochondrial matrix.</text>
</comment>
<keyword evidence="9 10" id="KW-0472">Membrane</keyword>
<dbReference type="GO" id="GO:0045277">
    <property type="term" value="C:respiratory chain complex IV"/>
    <property type="evidence" value="ECO:0007669"/>
    <property type="project" value="UniProtKB-UniRule"/>
</dbReference>
<keyword evidence="4 10" id="KW-0812">Transmembrane</keyword>
<accession>A0AAV0AN03</accession>
<evidence type="ECO:0000256" key="7">
    <source>
        <dbReference type="ARBA" id="ARBA00022989"/>
    </source>
</evidence>
<organism evidence="11 12">
    <name type="scientific">Phakopsora pachyrhizi</name>
    <name type="common">Asian soybean rust disease fungus</name>
    <dbReference type="NCBI Taxonomy" id="170000"/>
    <lineage>
        <taxon>Eukaryota</taxon>
        <taxon>Fungi</taxon>
        <taxon>Dikarya</taxon>
        <taxon>Basidiomycota</taxon>
        <taxon>Pucciniomycotina</taxon>
        <taxon>Pucciniomycetes</taxon>
        <taxon>Pucciniales</taxon>
        <taxon>Phakopsoraceae</taxon>
        <taxon>Phakopsora</taxon>
    </lineage>
</organism>
<evidence type="ECO:0000256" key="2">
    <source>
        <dbReference type="ARBA" id="ARBA00004673"/>
    </source>
</evidence>
<keyword evidence="8 10" id="KW-0496">Mitochondrion</keyword>
<reference evidence="11" key="1">
    <citation type="submission" date="2022-06" db="EMBL/GenBank/DDBJ databases">
        <authorList>
            <consortium name="SYNGENTA / RWTH Aachen University"/>
        </authorList>
    </citation>
    <scope>NUCLEOTIDE SEQUENCE</scope>
</reference>
<gene>
    <name evidence="11" type="ORF">PPACK8108_LOCUS3054</name>
</gene>
<dbReference type="InterPro" id="IPR004202">
    <property type="entry name" value="COX7C/Cox8"/>
</dbReference>
<comment type="caution">
    <text evidence="11">The sequence shown here is derived from an EMBL/GenBank/DDBJ whole genome shotgun (WGS) entry which is preliminary data.</text>
</comment>
<dbReference type="InterPro" id="IPR036636">
    <property type="entry name" value="COX7C/Cox8_sf"/>
</dbReference>
<comment type="similarity">
    <text evidence="3 10">Belongs to the cytochrome c oxidase VIIc family.</text>
</comment>
<proteinExistence type="inferred from homology"/>
<keyword evidence="6 10" id="KW-0809">Transit peptide</keyword>
<name>A0AAV0AN03_PHAPC</name>
<dbReference type="AlphaFoldDB" id="A0AAV0AN03"/>
<evidence type="ECO:0000313" key="11">
    <source>
        <dbReference type="EMBL" id="CAH7668537.1"/>
    </source>
</evidence>
<dbReference type="SUPFAM" id="SSF81427">
    <property type="entry name" value="Mitochondrial cytochrome c oxidase subunit VIIc (aka VIIIa)"/>
    <property type="match status" value="1"/>
</dbReference>
<evidence type="ECO:0000256" key="9">
    <source>
        <dbReference type="ARBA" id="ARBA00023136"/>
    </source>
</evidence>
<comment type="subunit">
    <text evidence="10">Component of the cytochrome c oxidase (complex IV, CIV), a multisubunit enzyme composed of a catalytic core of 3 subunits and several supernumerary subunits. The complex exists as a monomer or a dimer and forms supercomplexes (SCs) in the inner mitochondrial membrane with ubiquinol-cytochrome c oxidoreductase (cytochrome b-c1 complex, complex III, CIII).</text>
</comment>
<dbReference type="GO" id="GO:0005743">
    <property type="term" value="C:mitochondrial inner membrane"/>
    <property type="evidence" value="ECO:0007669"/>
    <property type="project" value="UniProtKB-SubCell"/>
</dbReference>
<keyword evidence="5 10" id="KW-0999">Mitochondrion inner membrane</keyword>
<sequence length="79" mass="9016">MVTTLVRQSARSVRLAQRNKPQIRSVHIENSVGNTFPFKFRGEGQTRVKVASKVIAFWSVGFFLPFAIARYQMKKSGAW</sequence>
<evidence type="ECO:0000256" key="6">
    <source>
        <dbReference type="ARBA" id="ARBA00022946"/>
    </source>
</evidence>
<keyword evidence="7 10" id="KW-1133">Transmembrane helix</keyword>
<evidence type="ECO:0000313" key="12">
    <source>
        <dbReference type="Proteomes" id="UP001153365"/>
    </source>
</evidence>
<comment type="subcellular location">
    <subcellularLocation>
        <location evidence="1 10">Mitochondrion inner membrane</location>
        <topology evidence="1 10">Single-pass membrane protein</topology>
    </subcellularLocation>
</comment>
<dbReference type="Gene3D" id="4.10.49.10">
    <property type="entry name" value="Cytochrome c oxidase subunit VIIc"/>
    <property type="match status" value="1"/>
</dbReference>
<dbReference type="EMBL" id="CALTRL010000540">
    <property type="protein sequence ID" value="CAH7668537.1"/>
    <property type="molecule type" value="Genomic_DNA"/>
</dbReference>